<accession>D5RNH9</accession>
<comment type="caution">
    <text evidence="5">The sequence shown here is derived from an EMBL/GenBank/DDBJ whole genome shotgun (WGS) entry which is preliminary data.</text>
</comment>
<dbReference type="GO" id="GO:0005524">
    <property type="term" value="F:ATP binding"/>
    <property type="evidence" value="ECO:0007669"/>
    <property type="project" value="UniProtKB-KW"/>
</dbReference>
<gene>
    <name evidence="5" type="ORF">HMPREF0731_2640</name>
</gene>
<evidence type="ECO:0000259" key="4">
    <source>
        <dbReference type="Pfam" id="PF03668"/>
    </source>
</evidence>
<keyword evidence="3" id="KW-0342">GTP-binding</keyword>
<keyword evidence="1" id="KW-0547">Nucleotide-binding</keyword>
<dbReference type="AlphaFoldDB" id="D5RNH9"/>
<dbReference type="Proteomes" id="UP000005324">
    <property type="component" value="Unassembled WGS sequence"/>
</dbReference>
<dbReference type="PANTHER" id="PTHR30448">
    <property type="entry name" value="RNASE ADAPTER PROTEIN RAPZ"/>
    <property type="match status" value="1"/>
</dbReference>
<reference evidence="5 6" key="1">
    <citation type="submission" date="2010-04" db="EMBL/GenBank/DDBJ databases">
        <authorList>
            <person name="Qin X."/>
            <person name="Bachman B."/>
            <person name="Battles P."/>
            <person name="Bell A."/>
            <person name="Bess C."/>
            <person name="Bickham C."/>
            <person name="Chaboub L."/>
            <person name="Chen D."/>
            <person name="Coyle M."/>
            <person name="Deiros D.R."/>
            <person name="Dinh H."/>
            <person name="Forbes L."/>
            <person name="Fowler G."/>
            <person name="Francisco L."/>
            <person name="Fu Q."/>
            <person name="Gubbala S."/>
            <person name="Hale W."/>
            <person name="Han Y."/>
            <person name="Hemphill L."/>
            <person name="Highlander S.K."/>
            <person name="Hirani K."/>
            <person name="Hogues M."/>
            <person name="Jackson L."/>
            <person name="Jakkamsetti A."/>
            <person name="Javaid M."/>
            <person name="Jiang H."/>
            <person name="Korchina V."/>
            <person name="Kovar C."/>
            <person name="Lara F."/>
            <person name="Lee S."/>
            <person name="Mata R."/>
            <person name="Mathew T."/>
            <person name="Moen C."/>
            <person name="Morales K."/>
            <person name="Munidasa M."/>
            <person name="Nazareth L."/>
            <person name="Ngo R."/>
            <person name="Nguyen L."/>
            <person name="Okwuonu G."/>
            <person name="Ongeri F."/>
            <person name="Patil S."/>
            <person name="Petrosino J."/>
            <person name="Pham C."/>
            <person name="Pham P."/>
            <person name="Pu L.-L."/>
            <person name="Puazo M."/>
            <person name="Raj R."/>
            <person name="Reid J."/>
            <person name="Rouhana J."/>
            <person name="Saada N."/>
            <person name="Shang Y."/>
            <person name="Simmons D."/>
            <person name="Thornton R."/>
            <person name="Warren J."/>
            <person name="Weissenberger G."/>
            <person name="Zhang J."/>
            <person name="Zhang L."/>
            <person name="Zhou C."/>
            <person name="Zhu D."/>
            <person name="Muzny D."/>
            <person name="Worley K."/>
            <person name="Gibbs R."/>
        </authorList>
    </citation>
    <scope>NUCLEOTIDE SEQUENCE [LARGE SCALE GENOMIC DNA]</scope>
    <source>
        <strain evidence="5 6">ATCC 49957</strain>
    </source>
</reference>
<feature type="domain" description="RapZ-like N-terminal" evidence="4">
    <location>
        <begin position="7"/>
        <end position="113"/>
    </location>
</feature>
<protein>
    <recommendedName>
        <fullName evidence="4">RapZ-like N-terminal domain-containing protein</fullName>
    </recommendedName>
</protein>
<dbReference type="Pfam" id="PF03668">
    <property type="entry name" value="RapZ-like_N"/>
    <property type="match status" value="1"/>
</dbReference>
<dbReference type="InterPro" id="IPR005337">
    <property type="entry name" value="RapZ-like"/>
</dbReference>
<dbReference type="EMBL" id="ADVL01000488">
    <property type="protein sequence ID" value="EFH11141.1"/>
    <property type="molecule type" value="Genomic_DNA"/>
</dbReference>
<dbReference type="SUPFAM" id="SSF52540">
    <property type="entry name" value="P-loop containing nucleoside triphosphate hydrolases"/>
    <property type="match status" value="1"/>
</dbReference>
<keyword evidence="6" id="KW-1185">Reference proteome</keyword>
<evidence type="ECO:0000256" key="2">
    <source>
        <dbReference type="ARBA" id="ARBA00022840"/>
    </source>
</evidence>
<dbReference type="HOGENOM" id="CLU_1964309_0_0_5"/>
<feature type="non-terminal residue" evidence="5">
    <location>
        <position position="128"/>
    </location>
</feature>
<dbReference type="PANTHER" id="PTHR30448:SF0">
    <property type="entry name" value="RNASE ADAPTER PROTEIN RAPZ"/>
    <property type="match status" value="1"/>
</dbReference>
<proteinExistence type="predicted"/>
<organism evidence="5 6">
    <name type="scientific">Pseudoroseomonas cervicalis ATCC 49957</name>
    <dbReference type="NCBI Taxonomy" id="525371"/>
    <lineage>
        <taxon>Bacteria</taxon>
        <taxon>Pseudomonadati</taxon>
        <taxon>Pseudomonadota</taxon>
        <taxon>Alphaproteobacteria</taxon>
        <taxon>Acetobacterales</taxon>
        <taxon>Roseomonadaceae</taxon>
        <taxon>Roseomonas</taxon>
    </lineage>
</organism>
<sequence>MSPPRPVVLVTGLSGAGKASILRMLEDLGFESIDNPPLSVLEEVVREGGLVPLAIGVDARTRGFDAQALLHRLERLRAEPGVAPELLYVTAEEAVLLRRFSETRRRHPLAPGGSLGGSVADGIAREAA</sequence>
<name>D5RNH9_9PROT</name>
<dbReference type="GO" id="GO:0005525">
    <property type="term" value="F:GTP binding"/>
    <property type="evidence" value="ECO:0007669"/>
    <property type="project" value="UniProtKB-KW"/>
</dbReference>
<dbReference type="InterPro" id="IPR027417">
    <property type="entry name" value="P-loop_NTPase"/>
</dbReference>
<keyword evidence="2" id="KW-0067">ATP-binding</keyword>
<evidence type="ECO:0000313" key="5">
    <source>
        <dbReference type="EMBL" id="EFH11141.1"/>
    </source>
</evidence>
<evidence type="ECO:0000256" key="3">
    <source>
        <dbReference type="ARBA" id="ARBA00023134"/>
    </source>
</evidence>
<evidence type="ECO:0000256" key="1">
    <source>
        <dbReference type="ARBA" id="ARBA00022741"/>
    </source>
</evidence>
<dbReference type="InterPro" id="IPR053930">
    <property type="entry name" value="RapZ-like_N"/>
</dbReference>
<evidence type="ECO:0000313" key="6">
    <source>
        <dbReference type="Proteomes" id="UP000005324"/>
    </source>
</evidence>